<comment type="caution">
    <text evidence="2">The sequence shown here is derived from an EMBL/GenBank/DDBJ whole genome shotgun (WGS) entry which is preliminary data.</text>
</comment>
<dbReference type="STRING" id="363870.NG54_16465"/>
<dbReference type="OrthoDB" id="2381329at2"/>
<name>A0A0A6VCR7_9BACI</name>
<dbReference type="NCBIfam" id="TIGR02898">
    <property type="entry name" value="spore_YhcN_YlaJ"/>
    <property type="match status" value="1"/>
</dbReference>
<evidence type="ECO:0008006" key="4">
    <source>
        <dbReference type="Google" id="ProtNLM"/>
    </source>
</evidence>
<accession>A0A0A6VCR7</accession>
<dbReference type="InterPro" id="IPR019076">
    <property type="entry name" value="Spore_lipoprot_YhcN/YlaJ-like"/>
</dbReference>
<evidence type="ECO:0000313" key="3">
    <source>
        <dbReference type="Proteomes" id="UP000030588"/>
    </source>
</evidence>
<dbReference type="InterPro" id="IPR014247">
    <property type="entry name" value="Spore_lipoprot_YhcN/YlaJ"/>
</dbReference>
<evidence type="ECO:0000256" key="1">
    <source>
        <dbReference type="SAM" id="MobiDB-lite"/>
    </source>
</evidence>
<dbReference type="GO" id="GO:0030435">
    <property type="term" value="P:sporulation resulting in formation of a cellular spore"/>
    <property type="evidence" value="ECO:0007669"/>
    <property type="project" value="InterPro"/>
</dbReference>
<dbReference type="EMBL" id="JRUN01000073">
    <property type="protein sequence ID" value="KHD84304.1"/>
    <property type="molecule type" value="Genomic_DNA"/>
</dbReference>
<organism evidence="2 3">
    <name type="scientific">Heyndrickxia ginsengihumi</name>
    <dbReference type="NCBI Taxonomy" id="363870"/>
    <lineage>
        <taxon>Bacteria</taxon>
        <taxon>Bacillati</taxon>
        <taxon>Bacillota</taxon>
        <taxon>Bacilli</taxon>
        <taxon>Bacillales</taxon>
        <taxon>Bacillaceae</taxon>
        <taxon>Heyndrickxia</taxon>
    </lineage>
</organism>
<reference evidence="2 3" key="1">
    <citation type="submission" date="2014-10" db="EMBL/GenBank/DDBJ databases">
        <title>Draft genome of phytase producing Bacillus ginsengihumi strain M2.11.</title>
        <authorList>
            <person name="Toymentseva A."/>
            <person name="Boulygina E.A."/>
            <person name="Kazakov S.V."/>
            <person name="Kayumov I."/>
            <person name="Suleimanova A.D."/>
            <person name="Mardanova A.M."/>
            <person name="Maria S.N."/>
            <person name="Sergey M.Y."/>
            <person name="Sharipova M.R."/>
        </authorList>
    </citation>
    <scope>NUCLEOTIDE SEQUENCE [LARGE SCALE GENOMIC DNA]</scope>
    <source>
        <strain evidence="2 3">M2.11</strain>
    </source>
</reference>
<feature type="region of interest" description="Disordered" evidence="1">
    <location>
        <begin position="153"/>
        <end position="194"/>
    </location>
</feature>
<dbReference type="AlphaFoldDB" id="A0A0A6VCR7"/>
<protein>
    <recommendedName>
        <fullName evidence="4">YhcN/YlaJ family sporulation lipoprotein</fullName>
    </recommendedName>
</protein>
<feature type="compositionally biased region" description="Basic and acidic residues" evidence="1">
    <location>
        <begin position="182"/>
        <end position="194"/>
    </location>
</feature>
<dbReference type="Pfam" id="PF09580">
    <property type="entry name" value="Spore_YhcN_YlaJ"/>
    <property type="match status" value="1"/>
</dbReference>
<gene>
    <name evidence="2" type="ORF">NG54_16465</name>
</gene>
<evidence type="ECO:0000313" key="2">
    <source>
        <dbReference type="EMBL" id="KHD84304.1"/>
    </source>
</evidence>
<dbReference type="Proteomes" id="UP000030588">
    <property type="component" value="Unassembled WGS sequence"/>
</dbReference>
<sequence>MIVSLFAFLTACVENNSLQNDERKDAIPRNVSVKNSDNQNTNRKSNLQIANRLAQIAKSIPKVKNARAVVFGNYAIVGIDVDANLDRSEVGSIKYSVAESLKHDPYGAQSIVIADPDLNERLKEVGEDVRAGKPGQGILNELADIAGRVMPEIPKNIVEPSNPNQAPEKPKKTLNDSQGKQLNKEQEKQSNQHK</sequence>
<proteinExistence type="predicted"/>